<dbReference type="InterPro" id="IPR047140">
    <property type="entry name" value="LabA"/>
</dbReference>
<evidence type="ECO:0000313" key="2">
    <source>
        <dbReference type="EMBL" id="QOK96635.1"/>
    </source>
</evidence>
<dbReference type="PANTHER" id="PTHR35458">
    <property type="entry name" value="SLR0755 PROTEIN"/>
    <property type="match status" value="1"/>
</dbReference>
<gene>
    <name evidence="2" type="ORF">HF909_09420</name>
</gene>
<dbReference type="EMBL" id="CP051169">
    <property type="protein sequence ID" value="QOK96635.1"/>
    <property type="molecule type" value="Genomic_DNA"/>
</dbReference>
<dbReference type="Proteomes" id="UP000593970">
    <property type="component" value="Chromosome"/>
</dbReference>
<feature type="domain" description="NYN" evidence="1">
    <location>
        <begin position="3"/>
        <end position="158"/>
    </location>
</feature>
<sequence length="269" mass="29397">MRRVGVYVDASNISMNGGHGMRYEVLRALACRNSGEAQRLNAYVAFDQRRSMLSPEYGTKSRGFQAALRDQGFRVTVKNVKHFTDEDGNAVSKSNADLDMAVDALTESERLDTVLLATGDGDFVQVVRALQSKGCRVEVLGFDNVSRELRDSADQFINGYLIAGLLPTQDQANPRACWGEVGSRVRGLCNRFSPEEGYGFIGFWPVIPDSSVLTASETKAAYFRSAALTDTMSITKLPARNLVLEFDLVEPAKPGGALEAKRIEIVSGT</sequence>
<name>A0AA92JRZ6_RALSL</name>
<dbReference type="PANTHER" id="PTHR35458:SF8">
    <property type="entry name" value="SLR0650 PROTEIN"/>
    <property type="match status" value="1"/>
</dbReference>
<accession>A0AA92JRZ6</accession>
<dbReference type="GO" id="GO:0004540">
    <property type="term" value="F:RNA nuclease activity"/>
    <property type="evidence" value="ECO:0007669"/>
    <property type="project" value="InterPro"/>
</dbReference>
<organism evidence="2 3">
    <name type="scientific">Ralstonia solanacearum</name>
    <name type="common">Pseudomonas solanacearum</name>
    <dbReference type="NCBI Taxonomy" id="305"/>
    <lineage>
        <taxon>Bacteria</taxon>
        <taxon>Pseudomonadati</taxon>
        <taxon>Pseudomonadota</taxon>
        <taxon>Betaproteobacteria</taxon>
        <taxon>Burkholderiales</taxon>
        <taxon>Burkholderiaceae</taxon>
        <taxon>Ralstonia</taxon>
        <taxon>Ralstonia solanacearum species complex</taxon>
    </lineage>
</organism>
<dbReference type="AlphaFoldDB" id="A0AA92JRZ6"/>
<reference evidence="3" key="1">
    <citation type="submission" date="2020-04" db="EMBL/GenBank/DDBJ databases">
        <title>Ralstonia solanacearum UW576, UW763, UW773, and UW774.</title>
        <authorList>
            <person name="Steidl O."/>
            <person name="Truchon A."/>
            <person name="Allen C."/>
        </authorList>
    </citation>
    <scope>NUCLEOTIDE SEQUENCE [LARGE SCALE GENOMIC DNA]</scope>
    <source>
        <strain evidence="3">UW774</strain>
    </source>
</reference>
<dbReference type="Gene3D" id="3.40.50.1010">
    <property type="entry name" value="5'-nuclease"/>
    <property type="match status" value="1"/>
</dbReference>
<dbReference type="InterPro" id="IPR028082">
    <property type="entry name" value="Peripla_BP_I"/>
</dbReference>
<evidence type="ECO:0000313" key="3">
    <source>
        <dbReference type="Proteomes" id="UP000593970"/>
    </source>
</evidence>
<dbReference type="SUPFAM" id="SSF53822">
    <property type="entry name" value="Periplasmic binding protein-like I"/>
    <property type="match status" value="1"/>
</dbReference>
<dbReference type="Pfam" id="PF01936">
    <property type="entry name" value="NYN"/>
    <property type="match status" value="1"/>
</dbReference>
<protein>
    <submittedName>
        <fullName evidence="2">NYN domain-containing protein</fullName>
    </submittedName>
</protein>
<dbReference type="InterPro" id="IPR021139">
    <property type="entry name" value="NYN"/>
</dbReference>
<dbReference type="CDD" id="cd10911">
    <property type="entry name" value="PIN_LabA"/>
    <property type="match status" value="1"/>
</dbReference>
<proteinExistence type="predicted"/>
<evidence type="ECO:0000259" key="1">
    <source>
        <dbReference type="Pfam" id="PF01936"/>
    </source>
</evidence>